<organism evidence="8 9">
    <name type="scientific">Candidatus Coproplasma stercoripullorum</name>
    <dbReference type="NCBI Taxonomy" id="2840751"/>
    <lineage>
        <taxon>Bacteria</taxon>
        <taxon>Bacillati</taxon>
        <taxon>Bacillota</taxon>
        <taxon>Clostridia</taxon>
        <taxon>Eubacteriales</taxon>
        <taxon>Candidatus Coproplasma</taxon>
    </lineage>
</organism>
<dbReference type="InterPro" id="IPR015424">
    <property type="entry name" value="PyrdxlP-dep_Trfase"/>
</dbReference>
<dbReference type="InterPro" id="IPR016454">
    <property type="entry name" value="Cysteine_dSase"/>
</dbReference>
<dbReference type="Gene3D" id="3.90.1150.10">
    <property type="entry name" value="Aspartate Aminotransferase, domain 1"/>
    <property type="match status" value="1"/>
</dbReference>
<sequence>MIYFDNAATGGFKPQNVLAAVGAAIKICANPGRSGHKLSVACSERVHACRRELMEFFGGWSCDRTIFTKNCTEALNIALLGTLRAGDKVVTTFAEHNSVLRPLQYLEDRGVHVELAPLNSRGEIDIAAIASRVRAETKAVVVTLASNVTGASPDIKKLRSAIPPRTLLICDGAQACGHIPIDMKECGIDALAVAGHKGMYGIQGSGVLLFSDRLDPFPIMFGGTGSESFNLNMPDFYPDRLESGTVNYPAIVSLAEGVLYLKSHFNEERDKLYHLTSLLHEELVKLPHVRLYSRPNYSGIAAFAIENMSSEQAAYLLSEEFSICVRGGLHCAPLMHEALGTSDCGLVRASLSPFNTEREIELFITALRSLSPQ</sequence>
<evidence type="ECO:0000313" key="8">
    <source>
        <dbReference type="EMBL" id="HIR39016.1"/>
    </source>
</evidence>
<comment type="similarity">
    <text evidence="2">Belongs to the class-V pyridoxal-phosphate-dependent aminotransferase family. Csd subfamily.</text>
</comment>
<evidence type="ECO:0000256" key="6">
    <source>
        <dbReference type="RuleBase" id="RU004504"/>
    </source>
</evidence>
<dbReference type="InterPro" id="IPR000192">
    <property type="entry name" value="Aminotrans_V_dom"/>
</dbReference>
<comment type="catalytic activity">
    <reaction evidence="5">
        <text>(sulfur carrier)-H + L-cysteine = (sulfur carrier)-SH + L-alanine</text>
        <dbReference type="Rhea" id="RHEA:43892"/>
        <dbReference type="Rhea" id="RHEA-COMP:14737"/>
        <dbReference type="Rhea" id="RHEA-COMP:14739"/>
        <dbReference type="ChEBI" id="CHEBI:29917"/>
        <dbReference type="ChEBI" id="CHEBI:35235"/>
        <dbReference type="ChEBI" id="CHEBI:57972"/>
        <dbReference type="ChEBI" id="CHEBI:64428"/>
        <dbReference type="EC" id="2.8.1.7"/>
    </reaction>
</comment>
<dbReference type="PROSITE" id="PS00595">
    <property type="entry name" value="AA_TRANSFER_CLASS_5"/>
    <property type="match status" value="1"/>
</dbReference>
<dbReference type="AlphaFoldDB" id="A0A9D1DAM6"/>
<dbReference type="SUPFAM" id="SSF53383">
    <property type="entry name" value="PLP-dependent transferases"/>
    <property type="match status" value="1"/>
</dbReference>
<comment type="cofactor">
    <cofactor evidence="1 6">
        <name>pyridoxal 5'-phosphate</name>
        <dbReference type="ChEBI" id="CHEBI:597326"/>
    </cofactor>
</comment>
<evidence type="ECO:0000256" key="2">
    <source>
        <dbReference type="ARBA" id="ARBA00010447"/>
    </source>
</evidence>
<comment type="caution">
    <text evidence="8">The sequence shown here is derived from an EMBL/GenBank/DDBJ whole genome shotgun (WGS) entry which is preliminary data.</text>
</comment>
<keyword evidence="8" id="KW-0808">Transferase</keyword>
<evidence type="ECO:0000256" key="1">
    <source>
        <dbReference type="ARBA" id="ARBA00001933"/>
    </source>
</evidence>
<dbReference type="EC" id="2.8.1.7" evidence="3"/>
<dbReference type="Proteomes" id="UP000824179">
    <property type="component" value="Unassembled WGS sequence"/>
</dbReference>
<dbReference type="PANTHER" id="PTHR43586:SF4">
    <property type="entry name" value="ISOPENICILLIN N EPIMERASE"/>
    <property type="match status" value="1"/>
</dbReference>
<dbReference type="GO" id="GO:0008483">
    <property type="term" value="F:transaminase activity"/>
    <property type="evidence" value="ECO:0007669"/>
    <property type="project" value="UniProtKB-KW"/>
</dbReference>
<evidence type="ECO:0000259" key="7">
    <source>
        <dbReference type="Pfam" id="PF00266"/>
    </source>
</evidence>
<proteinExistence type="inferred from homology"/>
<evidence type="ECO:0000256" key="3">
    <source>
        <dbReference type="ARBA" id="ARBA00012239"/>
    </source>
</evidence>
<evidence type="ECO:0000256" key="5">
    <source>
        <dbReference type="ARBA" id="ARBA00050776"/>
    </source>
</evidence>
<dbReference type="Pfam" id="PF00266">
    <property type="entry name" value="Aminotran_5"/>
    <property type="match status" value="1"/>
</dbReference>
<dbReference type="InterPro" id="IPR020578">
    <property type="entry name" value="Aminotrans_V_PyrdxlP_BS"/>
</dbReference>
<dbReference type="InterPro" id="IPR015421">
    <property type="entry name" value="PyrdxlP-dep_Trfase_major"/>
</dbReference>
<gene>
    <name evidence="8" type="ORF">IAB90_01405</name>
</gene>
<dbReference type="PIRSF" id="PIRSF005572">
    <property type="entry name" value="NifS"/>
    <property type="match status" value="1"/>
</dbReference>
<dbReference type="InterPro" id="IPR015422">
    <property type="entry name" value="PyrdxlP-dep_Trfase_small"/>
</dbReference>
<feature type="domain" description="Aminotransferase class V" evidence="7">
    <location>
        <begin position="2"/>
        <end position="363"/>
    </location>
</feature>
<evidence type="ECO:0000313" key="9">
    <source>
        <dbReference type="Proteomes" id="UP000824179"/>
    </source>
</evidence>
<name>A0A9D1DAM6_9FIRM</name>
<protein>
    <recommendedName>
        <fullName evidence="3">cysteine desulfurase</fullName>
        <ecNumber evidence="3">2.8.1.7</ecNumber>
    </recommendedName>
</protein>
<dbReference type="EMBL" id="DVHB01000028">
    <property type="protein sequence ID" value="HIR39016.1"/>
    <property type="molecule type" value="Genomic_DNA"/>
</dbReference>
<keyword evidence="8" id="KW-0032">Aminotransferase</keyword>
<keyword evidence="4" id="KW-0663">Pyridoxal phosphate</keyword>
<dbReference type="PANTHER" id="PTHR43586">
    <property type="entry name" value="CYSTEINE DESULFURASE"/>
    <property type="match status" value="1"/>
</dbReference>
<reference evidence="8" key="2">
    <citation type="journal article" date="2021" name="PeerJ">
        <title>Extensive microbial diversity within the chicken gut microbiome revealed by metagenomics and culture.</title>
        <authorList>
            <person name="Gilroy R."/>
            <person name="Ravi A."/>
            <person name="Getino M."/>
            <person name="Pursley I."/>
            <person name="Horton D.L."/>
            <person name="Alikhan N.F."/>
            <person name="Baker D."/>
            <person name="Gharbi K."/>
            <person name="Hall N."/>
            <person name="Watson M."/>
            <person name="Adriaenssens E.M."/>
            <person name="Foster-Nyarko E."/>
            <person name="Jarju S."/>
            <person name="Secka A."/>
            <person name="Antonio M."/>
            <person name="Oren A."/>
            <person name="Chaudhuri R.R."/>
            <person name="La Ragione R."/>
            <person name="Hildebrand F."/>
            <person name="Pallen M.J."/>
        </authorList>
    </citation>
    <scope>NUCLEOTIDE SEQUENCE</scope>
    <source>
        <strain evidence="8">ChiW25-3613</strain>
    </source>
</reference>
<reference evidence="8" key="1">
    <citation type="submission" date="2020-10" db="EMBL/GenBank/DDBJ databases">
        <authorList>
            <person name="Gilroy R."/>
        </authorList>
    </citation>
    <scope>NUCLEOTIDE SEQUENCE</scope>
    <source>
        <strain evidence="8">ChiW25-3613</strain>
    </source>
</reference>
<accession>A0A9D1DAM6</accession>
<evidence type="ECO:0000256" key="4">
    <source>
        <dbReference type="ARBA" id="ARBA00022898"/>
    </source>
</evidence>
<dbReference type="GO" id="GO:0031071">
    <property type="term" value="F:cysteine desulfurase activity"/>
    <property type="evidence" value="ECO:0007669"/>
    <property type="project" value="UniProtKB-EC"/>
</dbReference>
<dbReference type="Gene3D" id="3.40.640.10">
    <property type="entry name" value="Type I PLP-dependent aspartate aminotransferase-like (Major domain)"/>
    <property type="match status" value="1"/>
</dbReference>